<dbReference type="Proteomes" id="UP000503011">
    <property type="component" value="Chromosome"/>
</dbReference>
<reference evidence="2 3" key="2">
    <citation type="submission" date="2020-03" db="EMBL/GenBank/DDBJ databases">
        <authorList>
            <person name="Ichikawa N."/>
            <person name="Kimura A."/>
            <person name="Kitahashi Y."/>
            <person name="Uohara A."/>
        </authorList>
    </citation>
    <scope>NUCLEOTIDE SEQUENCE [LARGE SCALE GENOMIC DNA]</scope>
    <source>
        <strain evidence="2 3">NBRC 105367</strain>
    </source>
</reference>
<feature type="region of interest" description="Disordered" evidence="1">
    <location>
        <begin position="27"/>
        <end position="47"/>
    </location>
</feature>
<organism evidence="2 3">
    <name type="scientific">Phytohabitans suffuscus</name>
    <dbReference type="NCBI Taxonomy" id="624315"/>
    <lineage>
        <taxon>Bacteria</taxon>
        <taxon>Bacillati</taxon>
        <taxon>Actinomycetota</taxon>
        <taxon>Actinomycetes</taxon>
        <taxon>Micromonosporales</taxon>
        <taxon>Micromonosporaceae</taxon>
    </lineage>
</organism>
<accession>A0A6F8YSW9</accession>
<evidence type="ECO:0000313" key="2">
    <source>
        <dbReference type="EMBL" id="BCB89275.1"/>
    </source>
</evidence>
<protein>
    <submittedName>
        <fullName evidence="2">Uncharacterized protein</fullName>
    </submittedName>
</protein>
<dbReference type="EMBL" id="AP022871">
    <property type="protein sequence ID" value="BCB89275.1"/>
    <property type="molecule type" value="Genomic_DNA"/>
</dbReference>
<dbReference type="KEGG" id="psuu:Psuf_065880"/>
<evidence type="ECO:0000313" key="3">
    <source>
        <dbReference type="Proteomes" id="UP000503011"/>
    </source>
</evidence>
<feature type="region of interest" description="Disordered" evidence="1">
    <location>
        <begin position="72"/>
        <end position="91"/>
    </location>
</feature>
<gene>
    <name evidence="2" type="ORF">Psuf_065880</name>
</gene>
<reference evidence="2 3" key="1">
    <citation type="submission" date="2020-03" db="EMBL/GenBank/DDBJ databases">
        <title>Whole genome shotgun sequence of Phytohabitans suffuscus NBRC 105367.</title>
        <authorList>
            <person name="Komaki H."/>
            <person name="Tamura T."/>
        </authorList>
    </citation>
    <scope>NUCLEOTIDE SEQUENCE [LARGE SCALE GENOMIC DNA]</scope>
    <source>
        <strain evidence="2 3">NBRC 105367</strain>
    </source>
</reference>
<dbReference type="AlphaFoldDB" id="A0A6F8YSW9"/>
<name>A0A6F8YSW9_9ACTN</name>
<sequence length="91" mass="9674">MIGEGPYAFAGQLVVCLVGTVALVDRSPNKTRPSQCGQMPGRGRTAAKQKLRDLLGVQLAVLSDQFQQSPMPLTEASVSVESAEQPMTNQS</sequence>
<evidence type="ECO:0000256" key="1">
    <source>
        <dbReference type="SAM" id="MobiDB-lite"/>
    </source>
</evidence>
<proteinExistence type="predicted"/>
<keyword evidence="3" id="KW-1185">Reference proteome</keyword>